<reference evidence="1 2" key="1">
    <citation type="submission" date="2018-05" db="EMBL/GenBank/DDBJ databases">
        <title>Genomic Encyclopedia of Type Strains, Phase IV (KMG-IV): sequencing the most valuable type-strain genomes for metagenomic binning, comparative biology and taxonomic classification.</title>
        <authorList>
            <person name="Goeker M."/>
        </authorList>
    </citation>
    <scope>NUCLEOTIDE SEQUENCE [LARGE SCALE GENOMIC DNA]</scope>
    <source>
        <strain evidence="1 2">DSM 6462</strain>
    </source>
</reference>
<dbReference type="EMBL" id="QJJK01000001">
    <property type="protein sequence ID" value="PXW64946.1"/>
    <property type="molecule type" value="Genomic_DNA"/>
</dbReference>
<gene>
    <name evidence="1" type="ORF">C7450_101706</name>
</gene>
<dbReference type="Proteomes" id="UP000248021">
    <property type="component" value="Unassembled WGS sequence"/>
</dbReference>
<protein>
    <submittedName>
        <fullName evidence="1">Uncharacterized protein</fullName>
    </submittedName>
</protein>
<sequence>MLVRAGDEGVLRRKLVDEAMFEKKIQRPIDGDRRHAASVAPGQILDEIIGAQRAMGREQGFQDLAANRRQPYSEALAQGLGRSQRLRGLGGTRLGVVAIMSMVVPMNLTEDMSLVMDMGIIMGMGMGLASGLSARLACAQSSS</sequence>
<accession>A0A2V3UIE6</accession>
<comment type="caution">
    <text evidence="1">The sequence shown here is derived from an EMBL/GenBank/DDBJ whole genome shotgun (WGS) entry which is preliminary data.</text>
</comment>
<proteinExistence type="predicted"/>
<keyword evidence="2" id="KW-1185">Reference proteome</keyword>
<organism evidence="1 2">
    <name type="scientific">Chelatococcus asaccharovorans</name>
    <dbReference type="NCBI Taxonomy" id="28210"/>
    <lineage>
        <taxon>Bacteria</taxon>
        <taxon>Pseudomonadati</taxon>
        <taxon>Pseudomonadota</taxon>
        <taxon>Alphaproteobacteria</taxon>
        <taxon>Hyphomicrobiales</taxon>
        <taxon>Chelatococcaceae</taxon>
        <taxon>Chelatococcus</taxon>
    </lineage>
</organism>
<evidence type="ECO:0000313" key="2">
    <source>
        <dbReference type="Proteomes" id="UP000248021"/>
    </source>
</evidence>
<evidence type="ECO:0000313" key="1">
    <source>
        <dbReference type="EMBL" id="PXW64946.1"/>
    </source>
</evidence>
<name>A0A2V3UIE6_9HYPH</name>
<dbReference type="AlphaFoldDB" id="A0A2V3UIE6"/>